<evidence type="ECO:0000256" key="3">
    <source>
        <dbReference type="PROSITE-ProRule" id="PRU00493"/>
    </source>
</evidence>
<dbReference type="STRING" id="1262914.BN533_00375"/>
<dbReference type="GO" id="GO:0005829">
    <property type="term" value="C:cytosol"/>
    <property type="evidence" value="ECO:0007669"/>
    <property type="project" value="TreeGrafter"/>
</dbReference>
<dbReference type="PANTHER" id="PTHR43641:SF2">
    <property type="entry name" value="DEHYDRATASE YBIW-RELATED"/>
    <property type="match status" value="1"/>
</dbReference>
<dbReference type="InterPro" id="IPR051215">
    <property type="entry name" value="GRE"/>
</dbReference>
<dbReference type="RefSeq" id="WP_021717278.1">
    <property type="nucleotide sequence ID" value="NZ_FR885210.1"/>
</dbReference>
<feature type="domain" description="Glycine radical" evidence="4">
    <location>
        <begin position="784"/>
        <end position="904"/>
    </location>
</feature>
<dbReference type="Pfam" id="PF01228">
    <property type="entry name" value="Gly_radical"/>
    <property type="match status" value="1"/>
</dbReference>
<dbReference type="NCBIfam" id="NF033715">
    <property type="entry name" value="glycyl_HPDL_Lrg"/>
    <property type="match status" value="1"/>
</dbReference>
<proteinExistence type="predicted"/>
<dbReference type="AlphaFoldDB" id="R6J4M6"/>
<keyword evidence="2" id="KW-0456">Lyase</keyword>
<organism evidence="6">
    <name type="scientific">Phascolarctobacterium faecium</name>
    <dbReference type="NCBI Taxonomy" id="33025"/>
    <lineage>
        <taxon>Bacteria</taxon>
        <taxon>Bacillati</taxon>
        <taxon>Bacillota</taxon>
        <taxon>Negativicutes</taxon>
        <taxon>Acidaminococcales</taxon>
        <taxon>Acidaminococcaceae</taxon>
        <taxon>Phascolarctobacterium</taxon>
    </lineage>
</organism>
<reference evidence="6" key="1">
    <citation type="submission" date="2012-11" db="EMBL/GenBank/DDBJ databases">
        <title>Dependencies among metagenomic species, viruses, plasmids and units of genetic variation.</title>
        <authorList>
            <person name="Nielsen H.B."/>
            <person name="Almeida M."/>
            <person name="Juncker A.S."/>
            <person name="Rasmussen S."/>
            <person name="Li J."/>
            <person name="Sunagawa S."/>
            <person name="Plichta D."/>
            <person name="Gautier L."/>
            <person name="Le Chatelier E."/>
            <person name="Peletier E."/>
            <person name="Bonde I."/>
            <person name="Nielsen T."/>
            <person name="Manichanh C."/>
            <person name="Arumugam M."/>
            <person name="Batto J."/>
            <person name="Santos M.B.Q.D."/>
            <person name="Blom N."/>
            <person name="Borruel N."/>
            <person name="Burgdorf K.S."/>
            <person name="Boumezbeur F."/>
            <person name="Casellas F."/>
            <person name="Dore J."/>
            <person name="Guarner F."/>
            <person name="Hansen T."/>
            <person name="Hildebrand F."/>
            <person name="Kaas R.S."/>
            <person name="Kennedy S."/>
            <person name="Kristiansen K."/>
            <person name="Kultima J.R."/>
            <person name="Leonard P."/>
            <person name="Levenez F."/>
            <person name="Lund O."/>
            <person name="Moumen B."/>
            <person name="Le Paslier D."/>
            <person name="Pons N."/>
            <person name="Pedersen O."/>
            <person name="Prifti E."/>
            <person name="Qin J."/>
            <person name="Raes J."/>
            <person name="Tap J."/>
            <person name="Tims S."/>
            <person name="Ussery D.W."/>
            <person name="Yamada T."/>
            <person name="MetaHit consortium"/>
            <person name="Renault P."/>
            <person name="Sicheritz-Ponten T."/>
            <person name="Bork P."/>
            <person name="Wang J."/>
            <person name="Brunak S."/>
            <person name="Ehrlich S.D."/>
        </authorList>
    </citation>
    <scope>NUCLEOTIDE SEQUENCE [LARGE SCALE GENOMIC DNA]</scope>
</reference>
<evidence type="ECO:0000259" key="4">
    <source>
        <dbReference type="PROSITE" id="PS51149"/>
    </source>
</evidence>
<evidence type="ECO:0000313" key="6">
    <source>
        <dbReference type="EMBL" id="CDB45247.1"/>
    </source>
</evidence>
<dbReference type="Pfam" id="PF02901">
    <property type="entry name" value="PFL-like"/>
    <property type="match status" value="1"/>
</dbReference>
<accession>R6J4M6</accession>
<dbReference type="PANTHER" id="PTHR43641">
    <property type="entry name" value="FORMATE ACETYLTRANSFERASE 3-RELATED"/>
    <property type="match status" value="1"/>
</dbReference>
<dbReference type="PROSITE" id="PS51149">
    <property type="entry name" value="GLY_RADICAL_2"/>
    <property type="match status" value="1"/>
</dbReference>
<dbReference type="SUPFAM" id="SSF51998">
    <property type="entry name" value="PFL-like glycyl radical enzymes"/>
    <property type="match status" value="1"/>
</dbReference>
<evidence type="ECO:0000256" key="1">
    <source>
        <dbReference type="ARBA" id="ARBA00022818"/>
    </source>
</evidence>
<feature type="modified residue" description="Glycine radical" evidence="3">
    <location>
        <position position="879"/>
    </location>
</feature>
<dbReference type="GO" id="GO:0016829">
    <property type="term" value="F:lyase activity"/>
    <property type="evidence" value="ECO:0007669"/>
    <property type="project" value="UniProtKB-KW"/>
</dbReference>
<evidence type="ECO:0000256" key="2">
    <source>
        <dbReference type="ARBA" id="ARBA00023239"/>
    </source>
</evidence>
<protein>
    <submittedName>
        <fullName evidence="6">4-hydroxyphenylacetate decarboxylase catalytic subunit</fullName>
    </submittedName>
</protein>
<keyword evidence="1 3" id="KW-0556">Organic radical</keyword>
<dbReference type="InterPro" id="IPR001150">
    <property type="entry name" value="Gly_radical"/>
</dbReference>
<gene>
    <name evidence="6" type="ORF">BN533_00375</name>
</gene>
<name>R6J4M6_9FIRM</name>
<comment type="caution">
    <text evidence="6">The sequence shown here is derived from an EMBL/GenBank/DDBJ whole genome shotgun (WGS) entry which is preliminary data.</text>
</comment>
<feature type="domain" description="PFL" evidence="5">
    <location>
        <begin position="39"/>
        <end position="776"/>
    </location>
</feature>
<dbReference type="eggNOG" id="COG1882">
    <property type="taxonomic scope" value="Bacteria"/>
</dbReference>
<dbReference type="EMBL" id="CBDS010000028">
    <property type="protein sequence ID" value="CDB45247.1"/>
    <property type="molecule type" value="Genomic_DNA"/>
</dbReference>
<dbReference type="HOGENOM" id="CLU_009096_0_1_9"/>
<sequence>MARKLVDVLEEQGMSLNLQAGGEAPKEMVDREVKEGATERAAKLKDIYLQTLSSVTCEFPYWYNRVFQANEGDIMEVRRGRALKAGFEHLTPSIYPGELLVGAKTQYYRGSFPMPWLSEGFFMAKEDELYQAALASGSASADQVSAYGAGGGNVTESFGNVVSIAGKYGIRKDEVRVLTKLAREWVGKSVDDVGHRYEQMVPEYPIKEAVMRSLICMFDSGYTLPQGREVINYFYPLQYGYDGLIKMCEEGIAETAGRPDGDGIIGMSRLYFYEAVKLVLEGIQTWHLHYADEAKRLAATEKNAKQKKEYEEIAEIMEHIAHKQPRNFREALQMIYMVHMASVNEDAISGMSPGRIGQVLWPWFEQDMEAGRITETEVLELLECYRVKMTCIDCFASMGVVGGVLSGNTFNNVCLGGLTRDGQPAANRLEMLLLEAGMTCQTTQPTLSVLYDDKLPEEFLLKAVECEKSGTGYPAWMNNRGGIEFIMKNYGPEGMNLEDARAFSIGGCLETSPGIWKELELNGKKYWIPGGAGQPTSVGVHFISNPKVLEMVLTNGYDRRIDLQVLPPHNKTFKTYEELYEQFLEYYDIVIDCLVTTNNIQHDVWRKHNMSLVNSFLKPDCLAKGQHIGNMGYRYNATYNIEDTGTINMVNSLYNIKKLVFEDKKYTLEELTDALINNFGFKNADEIGSFSLEAQEKRDDDDGRYDQIHADCLRSFKYGNDIPEVDGILAEFEDWYCGCGDKYESLYAKPFYVCQMSVSTHAPQGAATLASADGCLSGTTFADASMSAYPGTDRNGAYALFESATCWDHSRSQNSQMNLKLHPNAVKGIEGSKKLLDLTRSYMRKGGFHIQFNIVDSKVLKDAQKHPNNYRDLLVRVAGFTQYWVEIGKPIQDEVVARTEYEGV</sequence>
<dbReference type="PROSITE" id="PS51554">
    <property type="entry name" value="PFL"/>
    <property type="match status" value="1"/>
</dbReference>
<dbReference type="InterPro" id="IPR004184">
    <property type="entry name" value="PFL_dom"/>
</dbReference>
<evidence type="ECO:0000259" key="5">
    <source>
        <dbReference type="PROSITE" id="PS51554"/>
    </source>
</evidence>
<dbReference type="Gene3D" id="3.20.70.20">
    <property type="match status" value="1"/>
</dbReference>